<keyword evidence="9" id="KW-1185">Reference proteome</keyword>
<feature type="domain" description="HTH gntR-type" evidence="5">
    <location>
        <begin position="21"/>
        <end position="88"/>
    </location>
</feature>
<dbReference type="SUPFAM" id="SSF46785">
    <property type="entry name" value="Winged helix' DNA-binding domain"/>
    <property type="match status" value="1"/>
</dbReference>
<dbReference type="InterPro" id="IPR008920">
    <property type="entry name" value="TF_FadR/GntR_C"/>
</dbReference>
<dbReference type="SMART" id="SM00345">
    <property type="entry name" value="HTH_GNTR"/>
    <property type="match status" value="1"/>
</dbReference>
<dbReference type="PANTHER" id="PTHR43537">
    <property type="entry name" value="TRANSCRIPTIONAL REGULATOR, GNTR FAMILY"/>
    <property type="match status" value="1"/>
</dbReference>
<dbReference type="InterPro" id="IPR000524">
    <property type="entry name" value="Tscrpt_reg_HTH_GntR"/>
</dbReference>
<dbReference type="Proteomes" id="UP000748067">
    <property type="component" value="Unassembled WGS sequence"/>
</dbReference>
<dbReference type="PROSITE" id="PS50949">
    <property type="entry name" value="HTH_GNTR"/>
    <property type="match status" value="1"/>
</dbReference>
<evidence type="ECO:0000313" key="8">
    <source>
        <dbReference type="Proteomes" id="UP000182470"/>
    </source>
</evidence>
<evidence type="ECO:0000256" key="4">
    <source>
        <dbReference type="SAM" id="MobiDB-lite"/>
    </source>
</evidence>
<reference evidence="6 9" key="1">
    <citation type="submission" date="2015-01" db="EMBL/GenBank/DDBJ databases">
        <title>Genome Sequence of Pseudomonas antarctica CMS 35.</title>
        <authorList>
            <person name="Voget S."/>
            <person name="Chow J."/>
            <person name="Daniel R."/>
            <person name="Streit W."/>
        </authorList>
    </citation>
    <scope>NUCLEOTIDE SEQUENCE [LARGE SCALE GENOMIC DNA]</scope>
    <source>
        <strain evidence="6 9">CMS 35</strain>
    </source>
</reference>
<dbReference type="PRINTS" id="PR00035">
    <property type="entry name" value="HTHGNTR"/>
</dbReference>
<accession>A0A1G9YK26</accession>
<dbReference type="SUPFAM" id="SSF48008">
    <property type="entry name" value="GntR ligand-binding domain-like"/>
    <property type="match status" value="1"/>
</dbReference>
<dbReference type="InterPro" id="IPR036390">
    <property type="entry name" value="WH_DNA-bd_sf"/>
</dbReference>
<keyword evidence="3" id="KW-0804">Transcription</keyword>
<dbReference type="Pfam" id="PF00392">
    <property type="entry name" value="GntR"/>
    <property type="match status" value="1"/>
</dbReference>
<keyword evidence="1" id="KW-0805">Transcription regulation</keyword>
<evidence type="ECO:0000256" key="2">
    <source>
        <dbReference type="ARBA" id="ARBA00023125"/>
    </source>
</evidence>
<protein>
    <submittedName>
        <fullName evidence="7">DNA-binding transcriptional regulator, GntR family</fullName>
    </submittedName>
    <submittedName>
        <fullName evidence="6">HTH-type transcriptional regulator LutR</fullName>
    </submittedName>
</protein>
<evidence type="ECO:0000259" key="5">
    <source>
        <dbReference type="PROSITE" id="PS50949"/>
    </source>
</evidence>
<dbReference type="Gene3D" id="1.10.10.10">
    <property type="entry name" value="Winged helix-like DNA-binding domain superfamily/Winged helix DNA-binding domain"/>
    <property type="match status" value="1"/>
</dbReference>
<name>A0A1G9YK26_9PSED</name>
<dbReference type="AlphaFoldDB" id="A0A1G9YK26"/>
<dbReference type="CDD" id="cd07377">
    <property type="entry name" value="WHTH_GntR"/>
    <property type="match status" value="1"/>
</dbReference>
<sequence>MNEQLQPLKKQPRAGKAGRSGTQDDIVYAHIFEAILEQRLAPGTKLSEEALGEIFGVSRTIIRRALSRLAHEGVVLLRPNRGAVVASPSVEEARQVFLARRLVERAITELAVQHATAEQLAELRQMVNDERDSFSRGDRGAGIRLSGEFHLKLAEAAKNAPLISFQRSLVSQTSLIIAQYESGNRSHCSYDEHTQLIDAIEARDAALAVNLMMHHMDHIDSKLNLDEESASDDLHAVFSHLCRPRSQAGPRSSCNFPGSPGTRNVGVGVCGSRSCSRCRHLGMRVTPR</sequence>
<dbReference type="Proteomes" id="UP000182470">
    <property type="component" value="Chromosome I"/>
</dbReference>
<dbReference type="EMBL" id="JXDI01000001">
    <property type="protein sequence ID" value="KAF2410592.1"/>
    <property type="molecule type" value="Genomic_DNA"/>
</dbReference>
<gene>
    <name evidence="6" type="primary">lutR_4</name>
    <name evidence="6" type="ORF">PSAN_30250</name>
    <name evidence="7" type="ORF">SAMN04490179_2441</name>
</gene>
<dbReference type="SMART" id="SM00895">
    <property type="entry name" value="FCD"/>
    <property type="match status" value="1"/>
</dbReference>
<evidence type="ECO:0000313" key="7">
    <source>
        <dbReference type="EMBL" id="SDN08843.1"/>
    </source>
</evidence>
<reference evidence="7 8" key="2">
    <citation type="submission" date="2016-10" db="EMBL/GenBank/DDBJ databases">
        <authorList>
            <person name="de Groot N.N."/>
        </authorList>
    </citation>
    <scope>NUCLEOTIDE SEQUENCE [LARGE SCALE GENOMIC DNA]</scope>
    <source>
        <strain evidence="7 8">BS2772</strain>
    </source>
</reference>
<organism evidence="7 8">
    <name type="scientific">Pseudomonas antarctica</name>
    <dbReference type="NCBI Taxonomy" id="219572"/>
    <lineage>
        <taxon>Bacteria</taxon>
        <taxon>Pseudomonadati</taxon>
        <taxon>Pseudomonadota</taxon>
        <taxon>Gammaproteobacteria</taxon>
        <taxon>Pseudomonadales</taxon>
        <taxon>Pseudomonadaceae</taxon>
        <taxon>Pseudomonas</taxon>
    </lineage>
</organism>
<dbReference type="InterPro" id="IPR011711">
    <property type="entry name" value="GntR_C"/>
</dbReference>
<dbReference type="PANTHER" id="PTHR43537:SF53">
    <property type="entry name" value="HTH-TYPE TRANSCRIPTIONAL REPRESSOR NANR"/>
    <property type="match status" value="1"/>
</dbReference>
<evidence type="ECO:0000313" key="9">
    <source>
        <dbReference type="Proteomes" id="UP000748067"/>
    </source>
</evidence>
<dbReference type="InterPro" id="IPR036388">
    <property type="entry name" value="WH-like_DNA-bd_sf"/>
</dbReference>
<dbReference type="GO" id="GO:0003677">
    <property type="term" value="F:DNA binding"/>
    <property type="evidence" value="ECO:0007669"/>
    <property type="project" value="UniProtKB-KW"/>
</dbReference>
<evidence type="ECO:0000256" key="1">
    <source>
        <dbReference type="ARBA" id="ARBA00023015"/>
    </source>
</evidence>
<proteinExistence type="predicted"/>
<dbReference type="EMBL" id="LT629704">
    <property type="protein sequence ID" value="SDN08843.1"/>
    <property type="molecule type" value="Genomic_DNA"/>
</dbReference>
<evidence type="ECO:0000313" key="6">
    <source>
        <dbReference type="EMBL" id="KAF2410592.1"/>
    </source>
</evidence>
<dbReference type="Pfam" id="PF07729">
    <property type="entry name" value="FCD"/>
    <property type="match status" value="1"/>
</dbReference>
<evidence type="ECO:0000256" key="3">
    <source>
        <dbReference type="ARBA" id="ARBA00023163"/>
    </source>
</evidence>
<dbReference type="GO" id="GO:0003700">
    <property type="term" value="F:DNA-binding transcription factor activity"/>
    <property type="evidence" value="ECO:0007669"/>
    <property type="project" value="InterPro"/>
</dbReference>
<dbReference type="Gene3D" id="1.20.120.530">
    <property type="entry name" value="GntR ligand-binding domain-like"/>
    <property type="match status" value="1"/>
</dbReference>
<feature type="region of interest" description="Disordered" evidence="4">
    <location>
        <begin position="1"/>
        <end position="20"/>
    </location>
</feature>
<keyword evidence="2 7" id="KW-0238">DNA-binding</keyword>